<sequence length="324" mass="36536">MEFRHKSVLLEETIEGLNVKPDGIYVDGTLGGAGHAVEVCSRLSAKGRFIGIDQDQDAIIAASERLAAYEDRVTIIRSNYCYMVNELRNLGIHQVDGILLDLGVSSYQLDNEERGFTYRVDAPLDMRMDQRQTRTAADIINGYEEKELYRIIRDYGEDKFAKNIAKHIVAARQEKPIQTTGELTEIIRRAIPMKIQAAGGHPAKRTFQAVRIELNRELDVLRESLDGMIGMLGDGGRICIITFHSLEDRIVKTIFRKNENPCTCPPDFPVCVCGRKSMGKVITRKPILPGAAELEDNSRSKSAKLRIFERRVEQQEDLVNVKES</sequence>
<comment type="similarity">
    <text evidence="1 6">Belongs to the methyltransferase superfamily. RsmH family.</text>
</comment>
<dbReference type="Proteomes" id="UP001549106">
    <property type="component" value="Unassembled WGS sequence"/>
</dbReference>
<keyword evidence="2 6" id="KW-0698">rRNA processing</keyword>
<dbReference type="InterPro" id="IPR029063">
    <property type="entry name" value="SAM-dependent_MTases_sf"/>
</dbReference>
<dbReference type="Pfam" id="PF01795">
    <property type="entry name" value="Methyltransf_5"/>
    <property type="match status" value="1"/>
</dbReference>
<evidence type="ECO:0000256" key="1">
    <source>
        <dbReference type="ARBA" id="ARBA00010396"/>
    </source>
</evidence>
<dbReference type="Gene3D" id="3.40.50.150">
    <property type="entry name" value="Vaccinia Virus protein VP39"/>
    <property type="match status" value="1"/>
</dbReference>
<comment type="caution">
    <text evidence="7">The sequence shown here is derived from an EMBL/GenBank/DDBJ whole genome shotgun (WGS) entry which is preliminary data.</text>
</comment>
<dbReference type="HAMAP" id="MF_01007">
    <property type="entry name" value="16SrRNA_methyltr_H"/>
    <property type="match status" value="1"/>
</dbReference>
<feature type="binding site" evidence="6">
    <location>
        <position position="53"/>
    </location>
    <ligand>
        <name>S-adenosyl-L-methionine</name>
        <dbReference type="ChEBI" id="CHEBI:59789"/>
    </ligand>
</feature>
<accession>A0ABV2M0Y7</accession>
<evidence type="ECO:0000256" key="5">
    <source>
        <dbReference type="ARBA" id="ARBA00022691"/>
    </source>
</evidence>
<dbReference type="Gene3D" id="1.10.150.170">
    <property type="entry name" value="Putative methyltransferase TM0872, insert domain"/>
    <property type="match status" value="1"/>
</dbReference>
<dbReference type="SUPFAM" id="SSF81799">
    <property type="entry name" value="Putative methyltransferase TM0872, insert domain"/>
    <property type="match status" value="1"/>
</dbReference>
<feature type="binding site" evidence="6">
    <location>
        <position position="108"/>
    </location>
    <ligand>
        <name>S-adenosyl-L-methionine</name>
        <dbReference type="ChEBI" id="CHEBI:59789"/>
    </ligand>
</feature>
<evidence type="ECO:0000256" key="6">
    <source>
        <dbReference type="HAMAP-Rule" id="MF_01007"/>
    </source>
</evidence>
<evidence type="ECO:0000256" key="3">
    <source>
        <dbReference type="ARBA" id="ARBA00022603"/>
    </source>
</evidence>
<feature type="binding site" evidence="6">
    <location>
        <position position="101"/>
    </location>
    <ligand>
        <name>S-adenosyl-L-methionine</name>
        <dbReference type="ChEBI" id="CHEBI:59789"/>
    </ligand>
</feature>
<dbReference type="GO" id="GO:0008168">
    <property type="term" value="F:methyltransferase activity"/>
    <property type="evidence" value="ECO:0007669"/>
    <property type="project" value="UniProtKB-KW"/>
</dbReference>
<proteinExistence type="inferred from homology"/>
<gene>
    <name evidence="6" type="primary">rsmH</name>
    <name evidence="7" type="ORF">ABID24_001341</name>
</gene>
<evidence type="ECO:0000313" key="7">
    <source>
        <dbReference type="EMBL" id="MET3750106.1"/>
    </source>
</evidence>
<comment type="subcellular location">
    <subcellularLocation>
        <location evidence="6">Cytoplasm</location>
    </subcellularLocation>
</comment>
<dbReference type="EC" id="2.1.1.199" evidence="6"/>
<feature type="binding site" evidence="6">
    <location>
        <position position="80"/>
    </location>
    <ligand>
        <name>S-adenosyl-L-methionine</name>
        <dbReference type="ChEBI" id="CHEBI:59789"/>
    </ligand>
</feature>
<keyword evidence="5 6" id="KW-0949">S-adenosyl-L-methionine</keyword>
<dbReference type="GO" id="GO:0032259">
    <property type="term" value="P:methylation"/>
    <property type="evidence" value="ECO:0007669"/>
    <property type="project" value="UniProtKB-KW"/>
</dbReference>
<dbReference type="NCBIfam" id="TIGR00006">
    <property type="entry name" value="16S rRNA (cytosine(1402)-N(4))-methyltransferase RsmH"/>
    <property type="match status" value="1"/>
</dbReference>
<keyword evidence="8" id="KW-1185">Reference proteome</keyword>
<dbReference type="PANTHER" id="PTHR11265">
    <property type="entry name" value="S-ADENOSYL-METHYLTRANSFERASE MRAW"/>
    <property type="match status" value="1"/>
</dbReference>
<keyword evidence="6" id="KW-0963">Cytoplasm</keyword>
<name>A0ABV2M0Y7_9FIRM</name>
<dbReference type="InterPro" id="IPR002903">
    <property type="entry name" value="RsmH"/>
</dbReference>
<keyword evidence="3 6" id="KW-0489">Methyltransferase</keyword>
<dbReference type="InterPro" id="IPR023397">
    <property type="entry name" value="SAM-dep_MeTrfase_MraW_recog"/>
</dbReference>
<evidence type="ECO:0000256" key="2">
    <source>
        <dbReference type="ARBA" id="ARBA00022552"/>
    </source>
</evidence>
<keyword evidence="4 6" id="KW-0808">Transferase</keyword>
<comment type="catalytic activity">
    <reaction evidence="6">
        <text>cytidine(1402) in 16S rRNA + S-adenosyl-L-methionine = N(4)-methylcytidine(1402) in 16S rRNA + S-adenosyl-L-homocysteine + H(+)</text>
        <dbReference type="Rhea" id="RHEA:42928"/>
        <dbReference type="Rhea" id="RHEA-COMP:10286"/>
        <dbReference type="Rhea" id="RHEA-COMP:10287"/>
        <dbReference type="ChEBI" id="CHEBI:15378"/>
        <dbReference type="ChEBI" id="CHEBI:57856"/>
        <dbReference type="ChEBI" id="CHEBI:59789"/>
        <dbReference type="ChEBI" id="CHEBI:74506"/>
        <dbReference type="ChEBI" id="CHEBI:82748"/>
        <dbReference type="EC" id="2.1.1.199"/>
    </reaction>
</comment>
<dbReference type="EMBL" id="JBEPMJ010000007">
    <property type="protein sequence ID" value="MET3750106.1"/>
    <property type="molecule type" value="Genomic_DNA"/>
</dbReference>
<evidence type="ECO:0000313" key="8">
    <source>
        <dbReference type="Proteomes" id="UP001549106"/>
    </source>
</evidence>
<dbReference type="RefSeq" id="WP_147598720.1">
    <property type="nucleotide sequence ID" value="NZ_BAABXP010000008.1"/>
</dbReference>
<protein>
    <recommendedName>
        <fullName evidence="6">Ribosomal RNA small subunit methyltransferase H</fullName>
        <ecNumber evidence="6">2.1.1.199</ecNumber>
    </recommendedName>
    <alternativeName>
        <fullName evidence="6">16S rRNA m(4)C1402 methyltransferase</fullName>
    </alternativeName>
    <alternativeName>
        <fullName evidence="6">rRNA (cytosine-N(4)-)-methyltransferase RsmH</fullName>
    </alternativeName>
</protein>
<reference evidence="7 8" key="1">
    <citation type="submission" date="2024-06" db="EMBL/GenBank/DDBJ databases">
        <title>Genomic Encyclopedia of Type Strains, Phase IV (KMG-IV): sequencing the most valuable type-strain genomes for metagenomic binning, comparative biology and taxonomic classification.</title>
        <authorList>
            <person name="Goeker M."/>
        </authorList>
    </citation>
    <scope>NUCLEOTIDE SEQUENCE [LARGE SCALE GENOMIC DNA]</scope>
    <source>
        <strain evidence="7 8">DSM 29492</strain>
    </source>
</reference>
<comment type="function">
    <text evidence="6">Specifically methylates the N4 position of cytidine in position 1402 (C1402) of 16S rRNA.</text>
</comment>
<dbReference type="PANTHER" id="PTHR11265:SF0">
    <property type="entry name" value="12S RRNA N4-METHYLCYTIDINE METHYLTRANSFERASE"/>
    <property type="match status" value="1"/>
</dbReference>
<feature type="binding site" evidence="6">
    <location>
        <begin position="33"/>
        <end position="35"/>
    </location>
    <ligand>
        <name>S-adenosyl-L-methionine</name>
        <dbReference type="ChEBI" id="CHEBI:59789"/>
    </ligand>
</feature>
<evidence type="ECO:0000256" key="4">
    <source>
        <dbReference type="ARBA" id="ARBA00022679"/>
    </source>
</evidence>
<dbReference type="PIRSF" id="PIRSF004486">
    <property type="entry name" value="MraW"/>
    <property type="match status" value="1"/>
</dbReference>
<organism evidence="7 8">
    <name type="scientific">Blautia caecimuris</name>
    <dbReference type="NCBI Taxonomy" id="1796615"/>
    <lineage>
        <taxon>Bacteria</taxon>
        <taxon>Bacillati</taxon>
        <taxon>Bacillota</taxon>
        <taxon>Clostridia</taxon>
        <taxon>Lachnospirales</taxon>
        <taxon>Lachnospiraceae</taxon>
        <taxon>Blautia</taxon>
    </lineage>
</organism>
<dbReference type="SUPFAM" id="SSF53335">
    <property type="entry name" value="S-adenosyl-L-methionine-dependent methyltransferases"/>
    <property type="match status" value="1"/>
</dbReference>